<dbReference type="Gene3D" id="3.30.450.20">
    <property type="entry name" value="PAS domain"/>
    <property type="match status" value="1"/>
</dbReference>
<dbReference type="Pfam" id="PF25323">
    <property type="entry name" value="6TM_PilS"/>
    <property type="match status" value="1"/>
</dbReference>
<evidence type="ECO:0000313" key="11">
    <source>
        <dbReference type="EMBL" id="HFC46710.1"/>
    </source>
</evidence>
<dbReference type="AlphaFoldDB" id="A0A7V2SYJ2"/>
<dbReference type="PROSITE" id="PS50109">
    <property type="entry name" value="HIS_KIN"/>
    <property type="match status" value="1"/>
</dbReference>
<feature type="transmembrane region" description="Helical" evidence="9">
    <location>
        <begin position="12"/>
        <end position="35"/>
    </location>
</feature>
<evidence type="ECO:0000256" key="8">
    <source>
        <dbReference type="ARBA" id="ARBA00023012"/>
    </source>
</evidence>
<sequence length="440" mass="49037">MASYEITPRLFYALTAGRLVVLVVVLVSALFLKGIGTAWQAQGVEEFFLLLAFAFFVTIVAILWFKKRRLTLPFIYAYVMTDLILVTGAVYLTGGTESHLSFLYMLVIFSSCFFEYQYGPSVSAGFATVAYIFLTTMDAQKGIPLRSLAFVFFTNMAAFWLTALLGSILARRLLTSRKEVDRLRAIQDTVLDSLSSGLILTDPSGEVIFINRAGKEVLRDAIAISPGHRLQGLWPEVWQMRYEVDGTRGAKREEVQLQLKDGSKRSLGISCFSLTSSPEKAPLGYGFIFQDITPFKEQERRLQRMDRLAALGEMAAGLAHELRNPLASMSGAAQFLAKRGGMDRASKRLLEIIEKEASRLNSIAESFLLYARPDRSNNQEDADPVSVIEDVLALVERKKDLPSATIETRFEAKERLQVPEGPLKQVVLNLVMNAFESLGP</sequence>
<dbReference type="CDD" id="cd00082">
    <property type="entry name" value="HisKA"/>
    <property type="match status" value="1"/>
</dbReference>
<evidence type="ECO:0000256" key="7">
    <source>
        <dbReference type="ARBA" id="ARBA00022840"/>
    </source>
</evidence>
<dbReference type="SUPFAM" id="SSF55785">
    <property type="entry name" value="PYP-like sensor domain (PAS domain)"/>
    <property type="match status" value="1"/>
</dbReference>
<feature type="transmembrane region" description="Helical" evidence="9">
    <location>
        <begin position="47"/>
        <end position="65"/>
    </location>
</feature>
<proteinExistence type="predicted"/>
<evidence type="ECO:0000256" key="3">
    <source>
        <dbReference type="ARBA" id="ARBA00022553"/>
    </source>
</evidence>
<name>A0A7V2SYJ2_9BACT</name>
<dbReference type="Pfam" id="PF00512">
    <property type="entry name" value="HisKA"/>
    <property type="match status" value="1"/>
</dbReference>
<keyword evidence="9" id="KW-0812">Transmembrane</keyword>
<dbReference type="PANTHER" id="PTHR43065:SF10">
    <property type="entry name" value="PEROXIDE STRESS-ACTIVATED HISTIDINE KINASE MAK3"/>
    <property type="match status" value="1"/>
</dbReference>
<feature type="transmembrane region" description="Helical" evidence="9">
    <location>
        <begin position="149"/>
        <end position="174"/>
    </location>
</feature>
<feature type="transmembrane region" description="Helical" evidence="9">
    <location>
        <begin position="72"/>
        <end position="92"/>
    </location>
</feature>
<gene>
    <name evidence="11" type="ORF">ENJ63_02380</name>
</gene>
<evidence type="ECO:0000256" key="2">
    <source>
        <dbReference type="ARBA" id="ARBA00012438"/>
    </source>
</evidence>
<evidence type="ECO:0000256" key="5">
    <source>
        <dbReference type="ARBA" id="ARBA00022741"/>
    </source>
</evidence>
<dbReference type="GO" id="GO:0000155">
    <property type="term" value="F:phosphorelay sensor kinase activity"/>
    <property type="evidence" value="ECO:0007669"/>
    <property type="project" value="InterPro"/>
</dbReference>
<feature type="non-terminal residue" evidence="11">
    <location>
        <position position="440"/>
    </location>
</feature>
<keyword evidence="9" id="KW-0472">Membrane</keyword>
<reference evidence="11" key="1">
    <citation type="journal article" date="2020" name="mSystems">
        <title>Genome- and Community-Level Interaction Insights into Carbon Utilization and Element Cycling Functions of Hydrothermarchaeota in Hydrothermal Sediment.</title>
        <authorList>
            <person name="Zhou Z."/>
            <person name="Liu Y."/>
            <person name="Xu W."/>
            <person name="Pan J."/>
            <person name="Luo Z.H."/>
            <person name="Li M."/>
        </authorList>
    </citation>
    <scope>NUCLEOTIDE SEQUENCE [LARGE SCALE GENOMIC DNA]</scope>
    <source>
        <strain evidence="11">HyVt-503</strain>
    </source>
</reference>
<feature type="transmembrane region" description="Helical" evidence="9">
    <location>
        <begin position="121"/>
        <end position="137"/>
    </location>
</feature>
<keyword evidence="8" id="KW-0902">Two-component regulatory system</keyword>
<feature type="domain" description="Histidine kinase" evidence="10">
    <location>
        <begin position="317"/>
        <end position="440"/>
    </location>
</feature>
<dbReference type="InterPro" id="IPR036097">
    <property type="entry name" value="HisK_dim/P_sf"/>
</dbReference>
<dbReference type="EMBL" id="DRND01000198">
    <property type="protein sequence ID" value="HFC46710.1"/>
    <property type="molecule type" value="Genomic_DNA"/>
</dbReference>
<evidence type="ECO:0000256" key="4">
    <source>
        <dbReference type="ARBA" id="ARBA00022679"/>
    </source>
</evidence>
<evidence type="ECO:0000256" key="1">
    <source>
        <dbReference type="ARBA" id="ARBA00000085"/>
    </source>
</evidence>
<keyword evidence="6" id="KW-0418">Kinase</keyword>
<accession>A0A7V2SYJ2</accession>
<keyword evidence="5" id="KW-0547">Nucleotide-binding</keyword>
<dbReference type="Proteomes" id="UP000885797">
    <property type="component" value="Unassembled WGS sequence"/>
</dbReference>
<dbReference type="EC" id="2.7.13.3" evidence="2"/>
<organism evidence="11">
    <name type="scientific">Dissulfuribacter thermophilus</name>
    <dbReference type="NCBI Taxonomy" id="1156395"/>
    <lineage>
        <taxon>Bacteria</taxon>
        <taxon>Pseudomonadati</taxon>
        <taxon>Thermodesulfobacteriota</taxon>
        <taxon>Dissulfuribacteria</taxon>
        <taxon>Dissulfuribacterales</taxon>
        <taxon>Dissulfuribacteraceae</taxon>
        <taxon>Dissulfuribacter</taxon>
    </lineage>
</organism>
<dbReference type="InterPro" id="IPR005467">
    <property type="entry name" value="His_kinase_dom"/>
</dbReference>
<dbReference type="PANTHER" id="PTHR43065">
    <property type="entry name" value="SENSOR HISTIDINE KINASE"/>
    <property type="match status" value="1"/>
</dbReference>
<protein>
    <recommendedName>
        <fullName evidence="2">histidine kinase</fullName>
        <ecNumber evidence="2">2.7.13.3</ecNumber>
    </recommendedName>
</protein>
<keyword evidence="7" id="KW-0067">ATP-binding</keyword>
<evidence type="ECO:0000259" key="10">
    <source>
        <dbReference type="PROSITE" id="PS50109"/>
    </source>
</evidence>
<dbReference type="InterPro" id="IPR003661">
    <property type="entry name" value="HisK_dim/P_dom"/>
</dbReference>
<comment type="catalytic activity">
    <reaction evidence="1">
        <text>ATP + protein L-histidine = ADP + protein N-phospho-L-histidine.</text>
        <dbReference type="EC" id="2.7.13.3"/>
    </reaction>
</comment>
<keyword evidence="4" id="KW-0808">Transferase</keyword>
<dbReference type="SMART" id="SM00388">
    <property type="entry name" value="HisKA"/>
    <property type="match status" value="1"/>
</dbReference>
<dbReference type="GO" id="GO:0005524">
    <property type="term" value="F:ATP binding"/>
    <property type="evidence" value="ECO:0007669"/>
    <property type="project" value="UniProtKB-KW"/>
</dbReference>
<keyword evidence="9" id="KW-1133">Transmembrane helix</keyword>
<dbReference type="SUPFAM" id="SSF47384">
    <property type="entry name" value="Homodimeric domain of signal transducing histidine kinase"/>
    <property type="match status" value="1"/>
</dbReference>
<evidence type="ECO:0000256" key="9">
    <source>
        <dbReference type="SAM" id="Phobius"/>
    </source>
</evidence>
<keyword evidence="3" id="KW-0597">Phosphoprotein</keyword>
<evidence type="ECO:0000256" key="6">
    <source>
        <dbReference type="ARBA" id="ARBA00022777"/>
    </source>
</evidence>
<comment type="caution">
    <text evidence="11">The sequence shown here is derived from an EMBL/GenBank/DDBJ whole genome shotgun (WGS) entry which is preliminary data.</text>
</comment>
<dbReference type="Gene3D" id="1.10.287.130">
    <property type="match status" value="1"/>
</dbReference>
<dbReference type="InterPro" id="IPR035965">
    <property type="entry name" value="PAS-like_dom_sf"/>
</dbReference>